<sequence length="351" mass="39435">MVKNYLKWLADETPTAWWNDSAVPQEIAEAIQNGATGVTTNPVLTIKALQADPDYWSEEVTKIPEGLSPEERAEALLRIVAVDAAKQFYSIYEASDMQQGYALGQLNPAICHDSRLMLEQALRYHSWGDNIAVKLPTVKSALPVVEELAARGIAVCTTLNFSVSQGLSVGEAYERGVKKAKENRIPVRPCFVVQQGGRLDEYLTETAVDNQTDLDTKCIRHAGNAVCKKLYELFQKKGISAKIMPAGLRRTSHLTELTGSDMVFSLQPRVQRMVLEEDPPRTIKIDEKIPEAIIAELYKHREFPRVYDENGMCPEEFITLGVTQKTLSQFLWTGWVPLETYASRIPSSRWF</sequence>
<dbReference type="Pfam" id="PF00923">
    <property type="entry name" value="TAL_FSA"/>
    <property type="match status" value="1"/>
</dbReference>
<evidence type="ECO:0008006" key="4">
    <source>
        <dbReference type="Google" id="ProtNLM"/>
    </source>
</evidence>
<accession>A0ABY5VDK7</accession>
<dbReference type="EMBL" id="CP102290">
    <property type="protein sequence ID" value="UWP58312.1"/>
    <property type="molecule type" value="Genomic_DNA"/>
</dbReference>
<dbReference type="SUPFAM" id="SSF51569">
    <property type="entry name" value="Aldolase"/>
    <property type="match status" value="1"/>
</dbReference>
<dbReference type="InterPro" id="IPR013785">
    <property type="entry name" value="Aldolase_TIM"/>
</dbReference>
<name>A0ABY5VDK7_9FIRM</name>
<protein>
    <recommendedName>
        <fullName evidence="4">Transaldolase</fullName>
    </recommendedName>
</protein>
<evidence type="ECO:0000313" key="2">
    <source>
        <dbReference type="EMBL" id="UWP58312.1"/>
    </source>
</evidence>
<proteinExistence type="predicted"/>
<dbReference type="InterPro" id="IPR001585">
    <property type="entry name" value="TAL/FSA"/>
</dbReference>
<evidence type="ECO:0000256" key="1">
    <source>
        <dbReference type="ARBA" id="ARBA00023270"/>
    </source>
</evidence>
<keyword evidence="3" id="KW-1185">Reference proteome</keyword>
<dbReference type="Gene3D" id="3.20.20.70">
    <property type="entry name" value="Aldolase class I"/>
    <property type="match status" value="1"/>
</dbReference>
<evidence type="ECO:0000313" key="3">
    <source>
        <dbReference type="Proteomes" id="UP001060164"/>
    </source>
</evidence>
<dbReference type="RefSeq" id="WP_028529419.1">
    <property type="nucleotide sequence ID" value="NZ_CABLBR010000024.1"/>
</dbReference>
<gene>
    <name evidence="2" type="ORF">NQ502_13090</name>
</gene>
<dbReference type="Proteomes" id="UP001060164">
    <property type="component" value="Chromosome"/>
</dbReference>
<organism evidence="2 3">
    <name type="scientific">Ruminococcus gauvreauii</name>
    <dbReference type="NCBI Taxonomy" id="438033"/>
    <lineage>
        <taxon>Bacteria</taxon>
        <taxon>Bacillati</taxon>
        <taxon>Bacillota</taxon>
        <taxon>Clostridia</taxon>
        <taxon>Eubacteriales</taxon>
        <taxon>Oscillospiraceae</taxon>
        <taxon>Ruminococcus</taxon>
    </lineage>
</organism>
<reference evidence="2" key="1">
    <citation type="journal article" date="2022" name="Cell">
        <title>Design, construction, and in vivo augmentation of a complex gut microbiome.</title>
        <authorList>
            <person name="Cheng A.G."/>
            <person name="Ho P.Y."/>
            <person name="Aranda-Diaz A."/>
            <person name="Jain S."/>
            <person name="Yu F.B."/>
            <person name="Meng X."/>
            <person name="Wang M."/>
            <person name="Iakiviak M."/>
            <person name="Nagashima K."/>
            <person name="Zhao A."/>
            <person name="Murugkar P."/>
            <person name="Patil A."/>
            <person name="Atabakhsh K."/>
            <person name="Weakley A."/>
            <person name="Yan J."/>
            <person name="Brumbaugh A.R."/>
            <person name="Higginbottom S."/>
            <person name="Dimas A."/>
            <person name="Shiver A.L."/>
            <person name="Deutschbauer A."/>
            <person name="Neff N."/>
            <person name="Sonnenburg J.L."/>
            <person name="Huang K.C."/>
            <person name="Fischbach M.A."/>
        </authorList>
    </citation>
    <scope>NUCLEOTIDE SEQUENCE</scope>
    <source>
        <strain evidence="2">DSM 19829</strain>
    </source>
</reference>
<keyword evidence="1" id="KW-0704">Schiff base</keyword>
<dbReference type="PANTHER" id="PTHR10683">
    <property type="entry name" value="TRANSALDOLASE"/>
    <property type="match status" value="1"/>
</dbReference>